<sequence length="183" mass="21004">MKKILVVSFLFISVLSQSQTYVKANAVTTLLTVPNVGIETSIGKKSTFQFDITASFWKSINGKPAQFYIFIPEYRYHFKEKYNGFYVGAHVGGTLYNFQKWNYFNTDNYEKGVGYMVGATVGYQKKIKEHFLLDFFIGGGNHQGFYKGYLISTNERVDSAKKYNKSGEWLPYRGGIMISYQLD</sequence>
<organism evidence="2 3">
    <name type="scientific">Flavobacterium fryxellicola</name>
    <dbReference type="NCBI Taxonomy" id="249352"/>
    <lineage>
        <taxon>Bacteria</taxon>
        <taxon>Pseudomonadati</taxon>
        <taxon>Bacteroidota</taxon>
        <taxon>Flavobacteriia</taxon>
        <taxon>Flavobacteriales</taxon>
        <taxon>Flavobacteriaceae</taxon>
        <taxon>Flavobacterium</taxon>
    </lineage>
</organism>
<proteinExistence type="predicted"/>
<accession>A0A167YS94</accession>
<keyword evidence="3" id="KW-1185">Reference proteome</keyword>
<evidence type="ECO:0000313" key="2">
    <source>
        <dbReference type="EMBL" id="OAB29733.1"/>
    </source>
</evidence>
<dbReference type="InterPro" id="IPR021958">
    <property type="entry name" value="DUF3575"/>
</dbReference>
<name>A0A167YS94_9FLAO</name>
<dbReference type="STRING" id="249352.SAMN05444395_10791"/>
<dbReference type="RefSeq" id="WP_066076942.1">
    <property type="nucleotide sequence ID" value="NZ_FRDK01000007.1"/>
</dbReference>
<dbReference type="Proteomes" id="UP000077164">
    <property type="component" value="Unassembled WGS sequence"/>
</dbReference>
<evidence type="ECO:0008006" key="4">
    <source>
        <dbReference type="Google" id="ProtNLM"/>
    </source>
</evidence>
<dbReference type="EMBL" id="LVJE01000006">
    <property type="protein sequence ID" value="OAB29733.1"/>
    <property type="molecule type" value="Genomic_DNA"/>
</dbReference>
<dbReference type="AlphaFoldDB" id="A0A167YS94"/>
<protein>
    <recommendedName>
        <fullName evidence="4">DUF3575 domain-containing protein</fullName>
    </recommendedName>
</protein>
<gene>
    <name evidence="2" type="ORF">FBFR_03150</name>
</gene>
<evidence type="ECO:0000313" key="3">
    <source>
        <dbReference type="Proteomes" id="UP000077164"/>
    </source>
</evidence>
<evidence type="ECO:0000256" key="1">
    <source>
        <dbReference type="SAM" id="SignalP"/>
    </source>
</evidence>
<reference evidence="2 3" key="1">
    <citation type="submission" date="2016-03" db="EMBL/GenBank/DDBJ databases">
        <title>Draft genome sequence of Flavobacterium fryxellicola DSM 16209.</title>
        <authorList>
            <person name="Shin S.-K."/>
            <person name="Yi H."/>
        </authorList>
    </citation>
    <scope>NUCLEOTIDE SEQUENCE [LARGE SCALE GENOMIC DNA]</scope>
    <source>
        <strain evidence="2 3">DSM 16209</strain>
    </source>
</reference>
<dbReference type="OrthoDB" id="1001751at2"/>
<feature type="signal peptide" evidence="1">
    <location>
        <begin position="1"/>
        <end position="18"/>
    </location>
</feature>
<dbReference type="Pfam" id="PF12099">
    <property type="entry name" value="DUF3575"/>
    <property type="match status" value="1"/>
</dbReference>
<keyword evidence="1" id="KW-0732">Signal</keyword>
<feature type="chain" id="PRO_5007894811" description="DUF3575 domain-containing protein" evidence="1">
    <location>
        <begin position="19"/>
        <end position="183"/>
    </location>
</feature>
<comment type="caution">
    <text evidence="2">The sequence shown here is derived from an EMBL/GenBank/DDBJ whole genome shotgun (WGS) entry which is preliminary data.</text>
</comment>